<dbReference type="EMBL" id="KN819379">
    <property type="protein sequence ID" value="KIJ11454.1"/>
    <property type="molecule type" value="Genomic_DNA"/>
</dbReference>
<accession>A0A0C9SSR3</accession>
<keyword evidence="3" id="KW-1185">Reference proteome</keyword>
<name>A0A0C9SSR3_PAXIN</name>
<evidence type="ECO:0000313" key="3">
    <source>
        <dbReference type="Proteomes" id="UP000053647"/>
    </source>
</evidence>
<dbReference type="OrthoDB" id="10249433at2759"/>
<reference evidence="2 3" key="1">
    <citation type="submission" date="2014-06" db="EMBL/GenBank/DDBJ databases">
        <authorList>
            <consortium name="DOE Joint Genome Institute"/>
            <person name="Kuo A."/>
            <person name="Kohler A."/>
            <person name="Nagy L.G."/>
            <person name="Floudas D."/>
            <person name="Copeland A."/>
            <person name="Barry K.W."/>
            <person name="Cichocki N."/>
            <person name="Veneault-Fourrey C."/>
            <person name="LaButti K."/>
            <person name="Lindquist E.A."/>
            <person name="Lipzen A."/>
            <person name="Lundell T."/>
            <person name="Morin E."/>
            <person name="Murat C."/>
            <person name="Sun H."/>
            <person name="Tunlid A."/>
            <person name="Henrissat B."/>
            <person name="Grigoriev I.V."/>
            <person name="Hibbett D.S."/>
            <person name="Martin F."/>
            <person name="Nordberg H.P."/>
            <person name="Cantor M.N."/>
            <person name="Hua S.X."/>
        </authorList>
    </citation>
    <scope>NUCLEOTIDE SEQUENCE [LARGE SCALE GENOMIC DNA]</scope>
    <source>
        <strain evidence="2 3">ATCC 200175</strain>
    </source>
</reference>
<sequence>MSPVPSATQWGTPAASKRALLIHGNTSSSHTWETIAQALAKSDYLVTAPNMLGHGYRQSDDLRLGALAEDLRSYFADGIVYDVIVGHSLGGDVALLLIPFLPTDKKTAVVLVDPGLEFDKETLARRIFGNVRSVEVHMADHPTWTRRDAVTRVMGLHMAQGDLVKQIFAQNAQFTFGHLFSAIPPHVDVTILVADPELSIICPPDQVPVHPQIQSVLVKGSGHWIQHEKPDVVISTVLSAVERLAAGRP</sequence>
<proteinExistence type="predicted"/>
<dbReference type="AlphaFoldDB" id="A0A0C9SSR3"/>
<dbReference type="HOGENOM" id="CLU_020336_31_1_1"/>
<organism evidence="2 3">
    <name type="scientific">Paxillus involutus ATCC 200175</name>
    <dbReference type="NCBI Taxonomy" id="664439"/>
    <lineage>
        <taxon>Eukaryota</taxon>
        <taxon>Fungi</taxon>
        <taxon>Dikarya</taxon>
        <taxon>Basidiomycota</taxon>
        <taxon>Agaricomycotina</taxon>
        <taxon>Agaricomycetes</taxon>
        <taxon>Agaricomycetidae</taxon>
        <taxon>Boletales</taxon>
        <taxon>Paxilineae</taxon>
        <taxon>Paxillaceae</taxon>
        <taxon>Paxillus</taxon>
    </lineage>
</organism>
<dbReference type="GO" id="GO:0016020">
    <property type="term" value="C:membrane"/>
    <property type="evidence" value="ECO:0007669"/>
    <property type="project" value="TreeGrafter"/>
</dbReference>
<protein>
    <recommendedName>
        <fullName evidence="1">AB hydrolase-1 domain-containing protein</fullName>
    </recommendedName>
</protein>
<dbReference type="Pfam" id="PF12697">
    <property type="entry name" value="Abhydrolase_6"/>
    <property type="match status" value="1"/>
</dbReference>
<dbReference type="SUPFAM" id="SSF53474">
    <property type="entry name" value="alpha/beta-Hydrolases"/>
    <property type="match status" value="1"/>
</dbReference>
<feature type="domain" description="AB hydrolase-1" evidence="1">
    <location>
        <begin position="20"/>
        <end position="234"/>
    </location>
</feature>
<dbReference type="PANTHER" id="PTHR43798:SF33">
    <property type="entry name" value="HYDROLASE, PUTATIVE (AFU_ORTHOLOGUE AFUA_2G14860)-RELATED"/>
    <property type="match status" value="1"/>
</dbReference>
<dbReference type="InterPro" id="IPR050266">
    <property type="entry name" value="AB_hydrolase_sf"/>
</dbReference>
<gene>
    <name evidence="2" type="ORF">PAXINDRAFT_171776</name>
</gene>
<dbReference type="Gene3D" id="3.40.50.1820">
    <property type="entry name" value="alpha/beta hydrolase"/>
    <property type="match status" value="1"/>
</dbReference>
<dbReference type="PANTHER" id="PTHR43798">
    <property type="entry name" value="MONOACYLGLYCEROL LIPASE"/>
    <property type="match status" value="1"/>
</dbReference>
<dbReference type="Proteomes" id="UP000053647">
    <property type="component" value="Unassembled WGS sequence"/>
</dbReference>
<reference evidence="3" key="2">
    <citation type="submission" date="2015-01" db="EMBL/GenBank/DDBJ databases">
        <title>Evolutionary Origins and Diversification of the Mycorrhizal Mutualists.</title>
        <authorList>
            <consortium name="DOE Joint Genome Institute"/>
            <consortium name="Mycorrhizal Genomics Consortium"/>
            <person name="Kohler A."/>
            <person name="Kuo A."/>
            <person name="Nagy L.G."/>
            <person name="Floudas D."/>
            <person name="Copeland A."/>
            <person name="Barry K.W."/>
            <person name="Cichocki N."/>
            <person name="Veneault-Fourrey C."/>
            <person name="LaButti K."/>
            <person name="Lindquist E.A."/>
            <person name="Lipzen A."/>
            <person name="Lundell T."/>
            <person name="Morin E."/>
            <person name="Murat C."/>
            <person name="Riley R."/>
            <person name="Ohm R."/>
            <person name="Sun H."/>
            <person name="Tunlid A."/>
            <person name="Henrissat B."/>
            <person name="Grigoriev I.V."/>
            <person name="Hibbett D.S."/>
            <person name="Martin F."/>
        </authorList>
    </citation>
    <scope>NUCLEOTIDE SEQUENCE [LARGE SCALE GENOMIC DNA]</scope>
    <source>
        <strain evidence="3">ATCC 200175</strain>
    </source>
</reference>
<evidence type="ECO:0000259" key="1">
    <source>
        <dbReference type="Pfam" id="PF12697"/>
    </source>
</evidence>
<dbReference type="InterPro" id="IPR000073">
    <property type="entry name" value="AB_hydrolase_1"/>
</dbReference>
<evidence type="ECO:0000313" key="2">
    <source>
        <dbReference type="EMBL" id="KIJ11454.1"/>
    </source>
</evidence>
<dbReference type="InterPro" id="IPR029058">
    <property type="entry name" value="AB_hydrolase_fold"/>
</dbReference>